<feature type="domain" description="Peptidase S54 rhomboid" evidence="6">
    <location>
        <begin position="54"/>
        <end position="187"/>
    </location>
</feature>
<evidence type="ECO:0000313" key="7">
    <source>
        <dbReference type="EMBL" id="BAY55385.1"/>
    </source>
</evidence>
<feature type="transmembrane region" description="Helical" evidence="5">
    <location>
        <begin position="118"/>
        <end position="137"/>
    </location>
</feature>
<feature type="transmembrane region" description="Helical" evidence="5">
    <location>
        <begin position="92"/>
        <end position="111"/>
    </location>
</feature>
<dbReference type="Gene3D" id="1.20.1540.10">
    <property type="entry name" value="Rhomboid-like"/>
    <property type="match status" value="1"/>
</dbReference>
<evidence type="ECO:0000313" key="8">
    <source>
        <dbReference type="Proteomes" id="UP000217895"/>
    </source>
</evidence>
<gene>
    <name evidence="7" type="ORF">NIES2135_22080</name>
</gene>
<evidence type="ECO:0000256" key="4">
    <source>
        <dbReference type="ARBA" id="ARBA00023136"/>
    </source>
</evidence>
<dbReference type="InterPro" id="IPR022764">
    <property type="entry name" value="Peptidase_S54_rhomboid_dom"/>
</dbReference>
<evidence type="ECO:0000256" key="5">
    <source>
        <dbReference type="SAM" id="Phobius"/>
    </source>
</evidence>
<dbReference type="EMBL" id="AP018203">
    <property type="protein sequence ID" value="BAY55385.1"/>
    <property type="molecule type" value="Genomic_DNA"/>
</dbReference>
<dbReference type="Pfam" id="PF01694">
    <property type="entry name" value="Rhomboid"/>
    <property type="match status" value="1"/>
</dbReference>
<dbReference type="InterPro" id="IPR035952">
    <property type="entry name" value="Rhomboid-like_sf"/>
</dbReference>
<evidence type="ECO:0000256" key="1">
    <source>
        <dbReference type="ARBA" id="ARBA00004141"/>
    </source>
</evidence>
<keyword evidence="2 5" id="KW-0812">Transmembrane</keyword>
<sequence>MTDFSQTAVLNWVERAKILGYLVAIAWIVAVINFGFFAKSLNNLGIRPRQLPGLWGVLFAPFLHGSWGHLESNTIAFITYGGLILLQNPENFGAVTFTVALTSGFGTWLLGRDRTNHIGASGVTFGYLGFLMSLAFFDRNIPTVLLLVFTAFFHSKYLWGLLPIYQRISWEEHLFGFLGGIFAARYLPQLREGFGQFLDVFRQAEAWIR</sequence>
<dbReference type="SUPFAM" id="SSF144091">
    <property type="entry name" value="Rhomboid-like"/>
    <property type="match status" value="1"/>
</dbReference>
<keyword evidence="3 5" id="KW-1133">Transmembrane helix</keyword>
<proteinExistence type="predicted"/>
<protein>
    <submittedName>
        <fullName evidence="7">Peptidase</fullName>
    </submittedName>
</protein>
<keyword evidence="8" id="KW-1185">Reference proteome</keyword>
<accession>A0A1Z4JF24</accession>
<evidence type="ECO:0000256" key="2">
    <source>
        <dbReference type="ARBA" id="ARBA00022692"/>
    </source>
</evidence>
<comment type="subcellular location">
    <subcellularLocation>
        <location evidence="1">Membrane</location>
        <topology evidence="1">Multi-pass membrane protein</topology>
    </subcellularLocation>
</comment>
<feature type="transmembrane region" description="Helical" evidence="5">
    <location>
        <begin position="18"/>
        <end position="38"/>
    </location>
</feature>
<dbReference type="GO" id="GO:0016020">
    <property type="term" value="C:membrane"/>
    <property type="evidence" value="ECO:0007669"/>
    <property type="project" value="UniProtKB-SubCell"/>
</dbReference>
<dbReference type="AlphaFoldDB" id="A0A1Z4JF24"/>
<name>A0A1Z4JF24_LEPBY</name>
<evidence type="ECO:0000259" key="6">
    <source>
        <dbReference type="Pfam" id="PF01694"/>
    </source>
</evidence>
<feature type="transmembrane region" description="Helical" evidence="5">
    <location>
        <begin position="143"/>
        <end position="165"/>
    </location>
</feature>
<keyword evidence="4 5" id="KW-0472">Membrane</keyword>
<evidence type="ECO:0000256" key="3">
    <source>
        <dbReference type="ARBA" id="ARBA00022989"/>
    </source>
</evidence>
<dbReference type="Proteomes" id="UP000217895">
    <property type="component" value="Chromosome"/>
</dbReference>
<organism evidence="7 8">
    <name type="scientific">Leptolyngbya boryana NIES-2135</name>
    <dbReference type="NCBI Taxonomy" id="1973484"/>
    <lineage>
        <taxon>Bacteria</taxon>
        <taxon>Bacillati</taxon>
        <taxon>Cyanobacteriota</taxon>
        <taxon>Cyanophyceae</taxon>
        <taxon>Leptolyngbyales</taxon>
        <taxon>Leptolyngbyaceae</taxon>
        <taxon>Leptolyngbya group</taxon>
        <taxon>Leptolyngbya</taxon>
    </lineage>
</organism>
<dbReference type="GO" id="GO:0004252">
    <property type="term" value="F:serine-type endopeptidase activity"/>
    <property type="evidence" value="ECO:0007669"/>
    <property type="project" value="InterPro"/>
</dbReference>
<reference evidence="7 8" key="1">
    <citation type="submission" date="2017-06" db="EMBL/GenBank/DDBJ databases">
        <title>Genome sequencing of cyanobaciteial culture collection at National Institute for Environmental Studies (NIES).</title>
        <authorList>
            <person name="Hirose Y."/>
            <person name="Shimura Y."/>
            <person name="Fujisawa T."/>
            <person name="Nakamura Y."/>
            <person name="Kawachi M."/>
        </authorList>
    </citation>
    <scope>NUCLEOTIDE SEQUENCE [LARGE SCALE GENOMIC DNA]</scope>
    <source>
        <strain evidence="7 8">NIES-2135</strain>
    </source>
</reference>